<dbReference type="Proteomes" id="UP001501556">
    <property type="component" value="Unassembled WGS sequence"/>
</dbReference>
<keyword evidence="1" id="KW-0472">Membrane</keyword>
<organism evidence="3 4">
    <name type="scientific">Hymenobacter antarcticus</name>
    <dbReference type="NCBI Taxonomy" id="486270"/>
    <lineage>
        <taxon>Bacteria</taxon>
        <taxon>Pseudomonadati</taxon>
        <taxon>Bacteroidota</taxon>
        <taxon>Cytophagia</taxon>
        <taxon>Cytophagales</taxon>
        <taxon>Hymenobacteraceae</taxon>
        <taxon>Hymenobacter</taxon>
    </lineage>
</organism>
<feature type="domain" description="PH" evidence="2">
    <location>
        <begin position="36"/>
        <end position="181"/>
    </location>
</feature>
<dbReference type="RefSeq" id="WP_345119760.1">
    <property type="nucleotide sequence ID" value="NZ_BAABDI010000001.1"/>
</dbReference>
<gene>
    <name evidence="3" type="ORF">GCM10022407_00670</name>
</gene>
<keyword evidence="4" id="KW-1185">Reference proteome</keyword>
<dbReference type="InterPro" id="IPR058916">
    <property type="entry name" value="PH_40"/>
</dbReference>
<dbReference type="Pfam" id="PF26566">
    <property type="entry name" value="PH_40"/>
    <property type="match status" value="1"/>
</dbReference>
<keyword evidence="1" id="KW-0812">Transmembrane</keyword>
<evidence type="ECO:0000313" key="4">
    <source>
        <dbReference type="Proteomes" id="UP001501556"/>
    </source>
</evidence>
<comment type="caution">
    <text evidence="3">The sequence shown here is derived from an EMBL/GenBank/DDBJ whole genome shotgun (WGS) entry which is preliminary data.</text>
</comment>
<name>A0ABP7P0B7_9BACT</name>
<sequence>MKSAIFRPLLEIAAVLLLVLGAARWVTGLFSKRTHVYQTTAARQMRLLFWPLLALGAGLSVVPAVAMGGEQAASTFVWLLTAGFVLFTLLLSGPALLLHLRYWTLNHETTLVFQPDSNLLEVYEAGQRVAFERRDLARIERVTCRARRSFWARYDYLRLHLHDGRVVVLTSLLTDLEPLATFLRNVPTERRAVAWCWV</sequence>
<evidence type="ECO:0000259" key="2">
    <source>
        <dbReference type="Pfam" id="PF26566"/>
    </source>
</evidence>
<keyword evidence="1" id="KW-1133">Transmembrane helix</keyword>
<protein>
    <recommendedName>
        <fullName evidence="2">PH domain-containing protein</fullName>
    </recommendedName>
</protein>
<feature type="transmembrane region" description="Helical" evidence="1">
    <location>
        <begin position="47"/>
        <end position="69"/>
    </location>
</feature>
<feature type="transmembrane region" description="Helical" evidence="1">
    <location>
        <begin position="6"/>
        <end position="26"/>
    </location>
</feature>
<feature type="transmembrane region" description="Helical" evidence="1">
    <location>
        <begin position="75"/>
        <end position="98"/>
    </location>
</feature>
<proteinExistence type="predicted"/>
<reference evidence="4" key="1">
    <citation type="journal article" date="2019" name="Int. J. Syst. Evol. Microbiol.">
        <title>The Global Catalogue of Microorganisms (GCM) 10K type strain sequencing project: providing services to taxonomists for standard genome sequencing and annotation.</title>
        <authorList>
            <consortium name="The Broad Institute Genomics Platform"/>
            <consortium name="The Broad Institute Genome Sequencing Center for Infectious Disease"/>
            <person name="Wu L."/>
            <person name="Ma J."/>
        </authorList>
    </citation>
    <scope>NUCLEOTIDE SEQUENCE [LARGE SCALE GENOMIC DNA]</scope>
    <source>
        <strain evidence="4">JCM 17217</strain>
    </source>
</reference>
<accession>A0ABP7P0B7</accession>
<dbReference type="EMBL" id="BAABDI010000001">
    <property type="protein sequence ID" value="GAA3957096.1"/>
    <property type="molecule type" value="Genomic_DNA"/>
</dbReference>
<evidence type="ECO:0000313" key="3">
    <source>
        <dbReference type="EMBL" id="GAA3957096.1"/>
    </source>
</evidence>
<evidence type="ECO:0000256" key="1">
    <source>
        <dbReference type="SAM" id="Phobius"/>
    </source>
</evidence>